<name>A0A097PT91_9STAP</name>
<keyword evidence="1" id="KW-0175">Coiled coil</keyword>
<protein>
    <submittedName>
        <fullName evidence="2">Uncharacterized protein</fullName>
    </submittedName>
</protein>
<evidence type="ECO:0000256" key="1">
    <source>
        <dbReference type="SAM" id="Coils"/>
    </source>
</evidence>
<evidence type="ECO:0000313" key="2">
    <source>
        <dbReference type="EMBL" id="AIU53933.1"/>
    </source>
</evidence>
<dbReference type="EMBL" id="KM613043">
    <property type="protein sequence ID" value="AIU53933.1"/>
    <property type="molecule type" value="Genomic_DNA"/>
</dbReference>
<feature type="coiled-coil region" evidence="1">
    <location>
        <begin position="3"/>
        <end position="38"/>
    </location>
</feature>
<dbReference type="RefSeq" id="WP_172686350.1">
    <property type="nucleotide sequence ID" value="NZ_KM613043.1"/>
</dbReference>
<keyword evidence="2" id="KW-0614">Plasmid</keyword>
<reference evidence="2" key="1">
    <citation type="journal article" date="2014" name="J. Bacteriol.">
        <title>Characterization of a novel plasmid-borne thiopeptide gene cluster in Staphylococcus epidermidis strain 115.</title>
        <authorList>
            <person name="Bennallack P.R."/>
            <person name="Burt S.R."/>
            <person name="Heder M.J."/>
            <person name="Robison R.A."/>
            <person name="Griffitts J.S."/>
        </authorList>
    </citation>
    <scope>NUCLEOTIDE SEQUENCE</scope>
    <source>
        <strain evidence="2">115</strain>
        <plasmid evidence="2">pBac115</plasmid>
    </source>
</reference>
<accession>A0A097PT91</accession>
<organism evidence="2">
    <name type="scientific">Macrococcoides caseolyticum</name>
    <dbReference type="NCBI Taxonomy" id="69966"/>
    <lineage>
        <taxon>Bacteria</taxon>
        <taxon>Bacillati</taxon>
        <taxon>Bacillota</taxon>
        <taxon>Bacilli</taxon>
        <taxon>Bacillales</taxon>
        <taxon>Staphylococcaceae</taxon>
        <taxon>Macrococcoides</taxon>
    </lineage>
</organism>
<proteinExistence type="predicted"/>
<geneLocation type="plasmid" evidence="2">
    <name>pBac115</name>
</geneLocation>
<dbReference type="AlphaFoldDB" id="A0A097PT91"/>
<sequence>MTNIDYEKELQALEEKKKQLLKEKREKDKKELQTLKEVFGKDFPRKENGKFISLDEFKKNYVISHKDQSAINPNKLNAVQEELIQLKKALNGIADAMDNSRGYWHINDLKGLTNWLSQFRTKG</sequence>